<organism evidence="2 3">
    <name type="scientific">Marasmiellus scandens</name>
    <dbReference type="NCBI Taxonomy" id="2682957"/>
    <lineage>
        <taxon>Eukaryota</taxon>
        <taxon>Fungi</taxon>
        <taxon>Dikarya</taxon>
        <taxon>Basidiomycota</taxon>
        <taxon>Agaricomycotina</taxon>
        <taxon>Agaricomycetes</taxon>
        <taxon>Agaricomycetidae</taxon>
        <taxon>Agaricales</taxon>
        <taxon>Marasmiineae</taxon>
        <taxon>Omphalotaceae</taxon>
        <taxon>Marasmiellus</taxon>
    </lineage>
</organism>
<feature type="compositionally biased region" description="Polar residues" evidence="1">
    <location>
        <begin position="26"/>
        <end position="36"/>
    </location>
</feature>
<proteinExistence type="predicted"/>
<evidence type="ECO:0000313" key="2">
    <source>
        <dbReference type="EMBL" id="KAK7442269.1"/>
    </source>
</evidence>
<protein>
    <submittedName>
        <fullName evidence="2">Uncharacterized protein</fullName>
    </submittedName>
</protein>
<dbReference type="Proteomes" id="UP001498398">
    <property type="component" value="Unassembled WGS sequence"/>
</dbReference>
<accession>A0ABR1IY40</accession>
<comment type="caution">
    <text evidence="2">The sequence shown here is derived from an EMBL/GenBank/DDBJ whole genome shotgun (WGS) entry which is preliminary data.</text>
</comment>
<keyword evidence="3" id="KW-1185">Reference proteome</keyword>
<sequence length="157" mass="17694">MEYHFSRNVIFNKSAYGRLGSRRKTSSTLDTHSTSVLGPRDPIVTRSTSKAAGSETNTPFLSMFASLPAAEPLYALLSSIDFANSIDRRNEFISFDDMYAFFSVPSEPIIPKCLPTQRNWDLNSPPLNIHEALARPDSDLWRAAMSREVDYLRSLNE</sequence>
<evidence type="ECO:0000313" key="3">
    <source>
        <dbReference type="Proteomes" id="UP001498398"/>
    </source>
</evidence>
<name>A0ABR1IY40_9AGAR</name>
<feature type="compositionally biased region" description="Polar residues" evidence="1">
    <location>
        <begin position="45"/>
        <end position="54"/>
    </location>
</feature>
<evidence type="ECO:0000256" key="1">
    <source>
        <dbReference type="SAM" id="MobiDB-lite"/>
    </source>
</evidence>
<dbReference type="EMBL" id="JBANRG010000059">
    <property type="protein sequence ID" value="KAK7442269.1"/>
    <property type="molecule type" value="Genomic_DNA"/>
</dbReference>
<reference evidence="2 3" key="1">
    <citation type="submission" date="2024-01" db="EMBL/GenBank/DDBJ databases">
        <title>A draft genome for the cacao thread blight pathogen Marasmiellus scandens.</title>
        <authorList>
            <person name="Baruah I.K."/>
            <person name="Leung J."/>
            <person name="Bukari Y."/>
            <person name="Amoako-Attah I."/>
            <person name="Meinhardt L.W."/>
            <person name="Bailey B.A."/>
            <person name="Cohen S.P."/>
        </authorList>
    </citation>
    <scope>NUCLEOTIDE SEQUENCE [LARGE SCALE GENOMIC DNA]</scope>
    <source>
        <strain evidence="2 3">GH-19</strain>
    </source>
</reference>
<feature type="region of interest" description="Disordered" evidence="1">
    <location>
        <begin position="22"/>
        <end position="54"/>
    </location>
</feature>
<gene>
    <name evidence="2" type="ORF">VKT23_016241</name>
</gene>